<dbReference type="EMBL" id="UYRU01050565">
    <property type="protein sequence ID" value="VDN11050.1"/>
    <property type="molecule type" value="Genomic_DNA"/>
</dbReference>
<feature type="compositionally biased region" description="Polar residues" evidence="1">
    <location>
        <begin position="121"/>
        <end position="136"/>
    </location>
</feature>
<protein>
    <submittedName>
        <fullName evidence="2">Uncharacterized protein</fullName>
    </submittedName>
</protein>
<dbReference type="AlphaFoldDB" id="A0A3P7LCC2"/>
<evidence type="ECO:0000313" key="2">
    <source>
        <dbReference type="EMBL" id="VDN11050.1"/>
    </source>
</evidence>
<dbReference type="Proteomes" id="UP000281553">
    <property type="component" value="Unassembled WGS sequence"/>
</dbReference>
<feature type="region of interest" description="Disordered" evidence="1">
    <location>
        <begin position="121"/>
        <end position="150"/>
    </location>
</feature>
<organism evidence="2 3">
    <name type="scientific">Dibothriocephalus latus</name>
    <name type="common">Fish tapeworm</name>
    <name type="synonym">Diphyllobothrium latum</name>
    <dbReference type="NCBI Taxonomy" id="60516"/>
    <lineage>
        <taxon>Eukaryota</taxon>
        <taxon>Metazoa</taxon>
        <taxon>Spiralia</taxon>
        <taxon>Lophotrochozoa</taxon>
        <taxon>Platyhelminthes</taxon>
        <taxon>Cestoda</taxon>
        <taxon>Eucestoda</taxon>
        <taxon>Diphyllobothriidea</taxon>
        <taxon>Diphyllobothriidae</taxon>
        <taxon>Dibothriocephalus</taxon>
    </lineage>
</organism>
<proteinExistence type="predicted"/>
<accession>A0A3P7LCC2</accession>
<keyword evidence="3" id="KW-1185">Reference proteome</keyword>
<gene>
    <name evidence="2" type="ORF">DILT_LOCUS6881</name>
</gene>
<name>A0A3P7LCC2_DIBLA</name>
<reference evidence="2 3" key="1">
    <citation type="submission" date="2018-11" db="EMBL/GenBank/DDBJ databases">
        <authorList>
            <consortium name="Pathogen Informatics"/>
        </authorList>
    </citation>
    <scope>NUCLEOTIDE SEQUENCE [LARGE SCALE GENOMIC DNA]</scope>
</reference>
<evidence type="ECO:0000313" key="3">
    <source>
        <dbReference type="Proteomes" id="UP000281553"/>
    </source>
</evidence>
<sequence>MEMVPTLRPPRASPVAAQTRSCVEVPKHNVHSKQQTTLLGTDGLECSQWNYVTSESSSQAESGVFSPSEDDVYAWNDSLRTGHVQNELTKLSVECEQKTLCNLDKSWEQAAFSENLDFRPLSSTTGMEMVPTSRQPPSSPVAPLRTPNGPTEVCQRSDKDLCCSHLFNLLSD</sequence>
<evidence type="ECO:0000256" key="1">
    <source>
        <dbReference type="SAM" id="MobiDB-lite"/>
    </source>
</evidence>